<sequence>CATSRRRRRDRRFSTTARPAAGRPPTTWRCRRKRPIGLPARCLLRGRHQCD</sequence>
<accession>A0A6J4VXR5</accession>
<proteinExistence type="predicted"/>
<dbReference type="EMBL" id="CADCWN010000420">
    <property type="protein sequence ID" value="CAA9590903.1"/>
    <property type="molecule type" value="Genomic_DNA"/>
</dbReference>
<feature type="region of interest" description="Disordered" evidence="1">
    <location>
        <begin position="1"/>
        <end position="30"/>
    </location>
</feature>
<reference evidence="2" key="1">
    <citation type="submission" date="2020-02" db="EMBL/GenBank/DDBJ databases">
        <authorList>
            <person name="Meier V. D."/>
        </authorList>
    </citation>
    <scope>NUCLEOTIDE SEQUENCE</scope>
    <source>
        <strain evidence="2">AVDCRST_MAG18</strain>
    </source>
</reference>
<name>A0A6J4VXR5_9BACT</name>
<evidence type="ECO:0000313" key="2">
    <source>
        <dbReference type="EMBL" id="CAA9590903.1"/>
    </source>
</evidence>
<feature type="non-terminal residue" evidence="2">
    <location>
        <position position="1"/>
    </location>
</feature>
<protein>
    <submittedName>
        <fullName evidence="2">Uncharacterized protein</fullName>
    </submittedName>
</protein>
<evidence type="ECO:0000256" key="1">
    <source>
        <dbReference type="SAM" id="MobiDB-lite"/>
    </source>
</evidence>
<feature type="compositionally biased region" description="Basic residues" evidence="1">
    <location>
        <begin position="1"/>
        <end position="11"/>
    </location>
</feature>
<organism evidence="2">
    <name type="scientific">uncultured Thermomicrobiales bacterium</name>
    <dbReference type="NCBI Taxonomy" id="1645740"/>
    <lineage>
        <taxon>Bacteria</taxon>
        <taxon>Pseudomonadati</taxon>
        <taxon>Thermomicrobiota</taxon>
        <taxon>Thermomicrobia</taxon>
        <taxon>Thermomicrobiales</taxon>
        <taxon>environmental samples</taxon>
    </lineage>
</organism>
<dbReference type="AlphaFoldDB" id="A0A6J4VXR5"/>
<feature type="non-terminal residue" evidence="2">
    <location>
        <position position="51"/>
    </location>
</feature>
<gene>
    <name evidence="2" type="ORF">AVDCRST_MAG18-5258</name>
</gene>